<feature type="coiled-coil region" evidence="3">
    <location>
        <begin position="423"/>
        <end position="463"/>
    </location>
</feature>
<comment type="similarity">
    <text evidence="1">Belongs to the CLN5 family.</text>
</comment>
<dbReference type="PANTHER" id="PTHR15380:SF2">
    <property type="entry name" value="CEROID-LIPOFUSCINOSIS NEURONAL PROTEIN 5"/>
    <property type="match status" value="1"/>
</dbReference>
<dbReference type="PANTHER" id="PTHR15380">
    <property type="entry name" value="CEROID-LIPOFUSCINOSIS, NEURONAL 5"/>
    <property type="match status" value="1"/>
</dbReference>
<dbReference type="AlphaFoldDB" id="A0AAD3HCZ6"/>
<evidence type="ECO:0000256" key="3">
    <source>
        <dbReference type="SAM" id="Coils"/>
    </source>
</evidence>
<comment type="caution">
    <text evidence="6">The sequence shown here is derived from an EMBL/GenBank/DDBJ whole genome shotgun (WGS) entry which is preliminary data.</text>
</comment>
<feature type="compositionally biased region" description="Basic and acidic residues" evidence="4">
    <location>
        <begin position="344"/>
        <end position="363"/>
    </location>
</feature>
<dbReference type="EMBL" id="BLLK01000062">
    <property type="protein sequence ID" value="GFH58669.1"/>
    <property type="molecule type" value="Genomic_DNA"/>
</dbReference>
<feature type="compositionally biased region" description="Low complexity" evidence="4">
    <location>
        <begin position="307"/>
        <end position="316"/>
    </location>
</feature>
<dbReference type="GO" id="GO:0005765">
    <property type="term" value="C:lysosomal membrane"/>
    <property type="evidence" value="ECO:0007669"/>
    <property type="project" value="TreeGrafter"/>
</dbReference>
<organism evidence="6 7">
    <name type="scientific">Chaetoceros tenuissimus</name>
    <dbReference type="NCBI Taxonomy" id="426638"/>
    <lineage>
        <taxon>Eukaryota</taxon>
        <taxon>Sar</taxon>
        <taxon>Stramenopiles</taxon>
        <taxon>Ochrophyta</taxon>
        <taxon>Bacillariophyta</taxon>
        <taxon>Coscinodiscophyceae</taxon>
        <taxon>Chaetocerotophycidae</taxon>
        <taxon>Chaetocerotales</taxon>
        <taxon>Chaetocerotaceae</taxon>
        <taxon>Chaetoceros</taxon>
    </lineage>
</organism>
<evidence type="ECO:0000256" key="5">
    <source>
        <dbReference type="SAM" id="Phobius"/>
    </source>
</evidence>
<evidence type="ECO:0000256" key="2">
    <source>
        <dbReference type="ARBA" id="ARBA00023180"/>
    </source>
</evidence>
<dbReference type="GO" id="GO:0007040">
    <property type="term" value="P:lysosome organization"/>
    <property type="evidence" value="ECO:0007669"/>
    <property type="project" value="TreeGrafter"/>
</dbReference>
<keyword evidence="5" id="KW-0812">Transmembrane</keyword>
<evidence type="ECO:0000256" key="1">
    <source>
        <dbReference type="ARBA" id="ARBA00007028"/>
    </source>
</evidence>
<dbReference type="InterPro" id="IPR026138">
    <property type="entry name" value="CLN5"/>
</dbReference>
<evidence type="ECO:0000313" key="6">
    <source>
        <dbReference type="EMBL" id="GFH58669.1"/>
    </source>
</evidence>
<dbReference type="Proteomes" id="UP001054902">
    <property type="component" value="Unassembled WGS sequence"/>
</dbReference>
<feature type="region of interest" description="Disordered" evidence="4">
    <location>
        <begin position="307"/>
        <end position="384"/>
    </location>
</feature>
<feature type="compositionally biased region" description="Basic and acidic residues" evidence="4">
    <location>
        <begin position="612"/>
        <end position="632"/>
    </location>
</feature>
<protein>
    <submittedName>
        <fullName evidence="6">Uncharacterized protein</fullName>
    </submittedName>
</protein>
<evidence type="ECO:0000256" key="4">
    <source>
        <dbReference type="SAM" id="MobiDB-lite"/>
    </source>
</evidence>
<dbReference type="GO" id="GO:0016798">
    <property type="term" value="F:hydrolase activity, acting on glycosyl bonds"/>
    <property type="evidence" value="ECO:0007669"/>
    <property type="project" value="TreeGrafter"/>
</dbReference>
<name>A0AAD3HCZ6_9STRA</name>
<accession>A0AAD3HCZ6</accession>
<keyword evidence="3" id="KW-0175">Coiled coil</keyword>
<sequence length="632" mass="69744">MRRLRSIEGMISDPEPEYASSVVPKILTKNTELPSLSALDAGDVIECYALHRNAKLENSDSLSPSALTVQKSAIAFRYKPKSTSPDAVVKAPFELTLEYGPQRTGSTQSFEAMPSVNGHHRDLEYEDGDGMYVSWENHAKIYYSLSIDGQNWENAYYMAPITGAVLSKILTDYIMEYPTLHPRYQPFTVVEKKSGKPVLNSSNSEDFVWNVFRKLADMYVAVDPILAPKRYAIELTVENVERDVKRLDSGVVVTSSTVENESGASHERSQNVANRAAEFYFNFYECMEAIKTGDYSKFTETVAPIAAPSAAPSSSPTIRVTDAPTVKVTEENAKDEPVDEETDTKETNDINSKNEGEESKEESNIVEDLNTQPDTDGENGDGGLELRNIRALSDVSNQIDIIENDLNDSPDTSDDVDNVLPFVDDAKEQAKNAENAAEDAVVSAQDEQAKEKAEIALEAAKKASLATSEAAAAILSDNLLSGDGDLMTNALQNCFTDPVYGIAGAGSLTNAYLYVDGSHYYRLNLTAPYLRVQSSVNTLPKPVISPDGKSDVVDYGLAFLIIGGFCFGLVVMLHHIRVLDWDERLQFRWFFHPTSSGKKKKTKRGGYSNTQQHDDDSISTDDDMRTLELPER</sequence>
<evidence type="ECO:0000313" key="7">
    <source>
        <dbReference type="Proteomes" id="UP001054902"/>
    </source>
</evidence>
<keyword evidence="5" id="KW-0472">Membrane</keyword>
<keyword evidence="2" id="KW-0325">Glycoprotein</keyword>
<keyword evidence="7" id="KW-1185">Reference proteome</keyword>
<reference evidence="6 7" key="1">
    <citation type="journal article" date="2021" name="Sci. Rep.">
        <title>The genome of the diatom Chaetoceros tenuissimus carries an ancient integrated fragment of an extant virus.</title>
        <authorList>
            <person name="Hongo Y."/>
            <person name="Kimura K."/>
            <person name="Takaki Y."/>
            <person name="Yoshida Y."/>
            <person name="Baba S."/>
            <person name="Kobayashi G."/>
            <person name="Nagasaki K."/>
            <person name="Hano T."/>
            <person name="Tomaru Y."/>
        </authorList>
    </citation>
    <scope>NUCLEOTIDE SEQUENCE [LARGE SCALE GENOMIC DNA]</scope>
    <source>
        <strain evidence="6 7">NIES-3715</strain>
    </source>
</reference>
<feature type="region of interest" description="Disordered" evidence="4">
    <location>
        <begin position="595"/>
        <end position="632"/>
    </location>
</feature>
<keyword evidence="5" id="KW-1133">Transmembrane helix</keyword>
<feature type="transmembrane region" description="Helical" evidence="5">
    <location>
        <begin position="555"/>
        <end position="576"/>
    </location>
</feature>
<proteinExistence type="inferred from homology"/>
<gene>
    <name evidence="6" type="ORF">CTEN210_15145</name>
</gene>